<gene>
    <name evidence="1" type="ORF">Sjap_019863</name>
</gene>
<accession>A0AAP0F8I3</accession>
<protein>
    <submittedName>
        <fullName evidence="1">Uncharacterized protein</fullName>
    </submittedName>
</protein>
<dbReference type="AlphaFoldDB" id="A0AAP0F8I3"/>
<evidence type="ECO:0000313" key="2">
    <source>
        <dbReference type="Proteomes" id="UP001417504"/>
    </source>
</evidence>
<name>A0AAP0F8I3_9MAGN</name>
<sequence>MVVPSLVVMPGETSQGLRRYTNSRLLGAPCPAFDTLLEASRCCKPPTECDLVYVNETAWNTARRCEHQLTHLGYRGARRVELAGPEVGERISVVIFIIDTTCHSFTHASAIIQFRPYFYMLMYGYAQVIVYTSPGPLPITHPSGNPPVIALNPSPSPDSPRYGLVYRTINQFSINILR</sequence>
<organism evidence="1 2">
    <name type="scientific">Stephania japonica</name>
    <dbReference type="NCBI Taxonomy" id="461633"/>
    <lineage>
        <taxon>Eukaryota</taxon>
        <taxon>Viridiplantae</taxon>
        <taxon>Streptophyta</taxon>
        <taxon>Embryophyta</taxon>
        <taxon>Tracheophyta</taxon>
        <taxon>Spermatophyta</taxon>
        <taxon>Magnoliopsida</taxon>
        <taxon>Ranunculales</taxon>
        <taxon>Menispermaceae</taxon>
        <taxon>Menispermoideae</taxon>
        <taxon>Cissampelideae</taxon>
        <taxon>Stephania</taxon>
    </lineage>
</organism>
<evidence type="ECO:0000313" key="1">
    <source>
        <dbReference type="EMBL" id="KAK9102609.1"/>
    </source>
</evidence>
<keyword evidence="2" id="KW-1185">Reference proteome</keyword>
<dbReference type="Proteomes" id="UP001417504">
    <property type="component" value="Unassembled WGS sequence"/>
</dbReference>
<comment type="caution">
    <text evidence="1">The sequence shown here is derived from an EMBL/GenBank/DDBJ whole genome shotgun (WGS) entry which is preliminary data.</text>
</comment>
<dbReference type="EMBL" id="JBBNAE010000008">
    <property type="protein sequence ID" value="KAK9102609.1"/>
    <property type="molecule type" value="Genomic_DNA"/>
</dbReference>
<proteinExistence type="predicted"/>
<reference evidence="1 2" key="1">
    <citation type="submission" date="2024-01" db="EMBL/GenBank/DDBJ databases">
        <title>Genome assemblies of Stephania.</title>
        <authorList>
            <person name="Yang L."/>
        </authorList>
    </citation>
    <scope>NUCLEOTIDE SEQUENCE [LARGE SCALE GENOMIC DNA]</scope>
    <source>
        <strain evidence="1">QJT</strain>
        <tissue evidence="1">Leaf</tissue>
    </source>
</reference>